<reference evidence="2" key="1">
    <citation type="journal article" date="2010" name="ISME J.">
        <title>Metagenome of the Mediterranean deep chlorophyll maximum studied by direct and fosmid library 454 pyrosequencing.</title>
        <authorList>
            <person name="Ghai R."/>
            <person name="Martin-Cuadrado A.B."/>
            <person name="Molto A.G."/>
            <person name="Heredia I.G."/>
            <person name="Cabrera R."/>
            <person name="Martin J."/>
            <person name="Verdu M."/>
            <person name="Deschamps P."/>
            <person name="Moreira D."/>
            <person name="Lopez-Garcia P."/>
            <person name="Mira A."/>
            <person name="Rodriguez-Valera F."/>
        </authorList>
    </citation>
    <scope>NUCLEOTIDE SEQUENCE</scope>
</reference>
<accession>D6PB57</accession>
<organism evidence="2">
    <name type="scientific">uncultured archaeon MedDCM-OCT-S04-C140</name>
    <dbReference type="NCBI Taxonomy" id="743085"/>
    <lineage>
        <taxon>Archaea</taxon>
        <taxon>environmental samples</taxon>
    </lineage>
</organism>
<protein>
    <submittedName>
        <fullName evidence="2">Uncharacterized protein</fullName>
    </submittedName>
</protein>
<proteinExistence type="predicted"/>
<name>D6PB57_9ARCH</name>
<evidence type="ECO:0000313" key="2">
    <source>
        <dbReference type="EMBL" id="ADD92958.1"/>
    </source>
</evidence>
<dbReference type="AlphaFoldDB" id="D6PB57"/>
<feature type="compositionally biased region" description="Basic and acidic residues" evidence="1">
    <location>
        <begin position="84"/>
        <end position="110"/>
    </location>
</feature>
<dbReference type="EMBL" id="GU942959">
    <property type="protein sequence ID" value="ADD92958.1"/>
    <property type="molecule type" value="Genomic_DNA"/>
</dbReference>
<feature type="compositionally biased region" description="Polar residues" evidence="1">
    <location>
        <begin position="39"/>
        <end position="48"/>
    </location>
</feature>
<evidence type="ECO:0000256" key="1">
    <source>
        <dbReference type="SAM" id="MobiDB-lite"/>
    </source>
</evidence>
<sequence>MQGLRVVVEWENEGCKKAGQQGHAEIPIQIVIHQQIGSTGIPKQTGSTCDAPKNRNGKRETNLQKKASVKFPSQVKKANNESNNGRHDPHEESLFIDHVRDNKNSHAEVKRRKVIQEHHEEVGRSAGFDR</sequence>
<feature type="region of interest" description="Disordered" evidence="1">
    <location>
        <begin position="39"/>
        <end position="110"/>
    </location>
</feature>